<proteinExistence type="predicted"/>
<keyword evidence="4" id="KW-1185">Reference proteome</keyword>
<accession>A0A942T8F4</accession>
<sequence>MGRSHGHKSRDKNKASLPQVPKNMKSDGQDVEFSKEMADGADLEAMARANAANQRVRNRK</sequence>
<evidence type="ECO:0000313" key="3">
    <source>
        <dbReference type="EMBL" id="MCH6267036.1"/>
    </source>
</evidence>
<feature type="compositionally biased region" description="Basic residues" evidence="1">
    <location>
        <begin position="1"/>
        <end position="11"/>
    </location>
</feature>
<feature type="region of interest" description="Disordered" evidence="1">
    <location>
        <begin position="1"/>
        <end position="38"/>
    </location>
</feature>
<evidence type="ECO:0000313" key="2">
    <source>
        <dbReference type="EMBL" id="MBS4186941.1"/>
    </source>
</evidence>
<dbReference type="EMBL" id="JAGYPE010000007">
    <property type="protein sequence ID" value="MBS4186941.1"/>
    <property type="molecule type" value="Genomic_DNA"/>
</dbReference>
<protein>
    <submittedName>
        <fullName evidence="2">YfhD family protein</fullName>
    </submittedName>
</protein>
<gene>
    <name evidence="3" type="ORF">KHB02_016050</name>
    <name evidence="2" type="ORF">KHB02_36830</name>
</gene>
<dbReference type="EMBL" id="JAGYPE020000029">
    <property type="protein sequence ID" value="MCH6267036.1"/>
    <property type="molecule type" value="Genomic_DNA"/>
</dbReference>
<dbReference type="AlphaFoldDB" id="A0A942T8F4"/>
<feature type="compositionally biased region" description="Basic and acidic residues" evidence="1">
    <location>
        <begin position="24"/>
        <end position="38"/>
    </location>
</feature>
<reference evidence="2" key="1">
    <citation type="submission" date="2021-05" db="EMBL/GenBank/DDBJ databases">
        <title>Novel Bacillus species.</title>
        <authorList>
            <person name="Liu G."/>
        </authorList>
    </citation>
    <scope>NUCLEOTIDE SEQUENCE</scope>
    <source>
        <strain evidence="2 4">FJAT-50051</strain>
    </source>
</reference>
<name>A0A942T8F4_9BACI</name>
<evidence type="ECO:0000313" key="4">
    <source>
        <dbReference type="Proteomes" id="UP000677265"/>
    </source>
</evidence>
<evidence type="ECO:0000256" key="1">
    <source>
        <dbReference type="SAM" id="MobiDB-lite"/>
    </source>
</evidence>
<dbReference type="RefSeq" id="WP_213118038.1">
    <property type="nucleotide sequence ID" value="NZ_JAGYPE020000029.1"/>
</dbReference>
<dbReference type="Pfam" id="PF14151">
    <property type="entry name" value="YfhD"/>
    <property type="match status" value="1"/>
</dbReference>
<dbReference type="InterPro" id="IPR025435">
    <property type="entry name" value="YfhD-like"/>
</dbReference>
<dbReference type="Proteomes" id="UP000677265">
    <property type="component" value="Unassembled WGS sequence"/>
</dbReference>
<comment type="caution">
    <text evidence="2">The sequence shown here is derived from an EMBL/GenBank/DDBJ whole genome shotgun (WGS) entry which is preliminary data.</text>
</comment>
<organism evidence="2">
    <name type="scientific">Neobacillus citreus</name>
    <dbReference type="NCBI Taxonomy" id="2833578"/>
    <lineage>
        <taxon>Bacteria</taxon>
        <taxon>Bacillati</taxon>
        <taxon>Bacillota</taxon>
        <taxon>Bacilli</taxon>
        <taxon>Bacillales</taxon>
        <taxon>Bacillaceae</taxon>
        <taxon>Neobacillus</taxon>
    </lineage>
</organism>